<evidence type="ECO:0000256" key="3">
    <source>
        <dbReference type="ARBA" id="ARBA00009184"/>
    </source>
</evidence>
<evidence type="ECO:0000256" key="7">
    <source>
        <dbReference type="ARBA" id="ARBA00022801"/>
    </source>
</evidence>
<dbReference type="GO" id="GO:0016787">
    <property type="term" value="F:hydrolase activity"/>
    <property type="evidence" value="ECO:0007669"/>
    <property type="project" value="UniProtKB-KW"/>
</dbReference>
<evidence type="ECO:0000256" key="9">
    <source>
        <dbReference type="ARBA" id="ARBA00023299"/>
    </source>
</evidence>
<evidence type="ECO:0000256" key="11">
    <source>
        <dbReference type="ARBA" id="ARBA00048138"/>
    </source>
</evidence>
<dbReference type="RefSeq" id="WP_193866361.1">
    <property type="nucleotide sequence ID" value="NZ_JADEYR010000012.1"/>
</dbReference>
<sequence length="221" mass="23325">MTGPGSAGAVTGLLVSDVDSTFLTQEVIELVADHAGVRSEVERITEQAMRGELDFSDSLRRRVALLEGLPAAVLASVREVLVPTDGAVNLMRHAQRAGWVTALVSGGFHEVIDELAAATGIHHVVANRFEIREGRLTGRVDGPIIDGQAKLRTLEDLAERYEVPRSRVVAVGDGANDRAMVRAAGIGIAFNAKPALREAADVIVDGSLADVWPHLEAAAGA</sequence>
<accession>A0ABR9W2F0</accession>
<dbReference type="EC" id="3.1.3.3" evidence="4"/>
<dbReference type="InterPro" id="IPR050582">
    <property type="entry name" value="HAD-like_SerB"/>
</dbReference>
<evidence type="ECO:0000256" key="1">
    <source>
        <dbReference type="ARBA" id="ARBA00001946"/>
    </source>
</evidence>
<dbReference type="InterPro" id="IPR023214">
    <property type="entry name" value="HAD_sf"/>
</dbReference>
<keyword evidence="14" id="KW-1185">Reference proteome</keyword>
<dbReference type="SFLD" id="SFLDG01137">
    <property type="entry name" value="C1.6.1:_Phosphoserine_Phosphat"/>
    <property type="match status" value="1"/>
</dbReference>
<comment type="caution">
    <text evidence="13">The sequence shown here is derived from an EMBL/GenBank/DDBJ whole genome shotgun (WGS) entry which is preliminary data.</text>
</comment>
<evidence type="ECO:0000256" key="6">
    <source>
        <dbReference type="ARBA" id="ARBA00022723"/>
    </source>
</evidence>
<organism evidence="13 14">
    <name type="scientific">Brachybacterium epidermidis</name>
    <dbReference type="NCBI Taxonomy" id="2781983"/>
    <lineage>
        <taxon>Bacteria</taxon>
        <taxon>Bacillati</taxon>
        <taxon>Actinomycetota</taxon>
        <taxon>Actinomycetes</taxon>
        <taxon>Micrococcales</taxon>
        <taxon>Dermabacteraceae</taxon>
        <taxon>Brachybacterium</taxon>
    </lineage>
</organism>
<name>A0ABR9W2F0_9MICO</name>
<dbReference type="EMBL" id="JADEYR010000012">
    <property type="protein sequence ID" value="MBE9404616.1"/>
    <property type="molecule type" value="Genomic_DNA"/>
</dbReference>
<evidence type="ECO:0000256" key="8">
    <source>
        <dbReference type="ARBA" id="ARBA00022842"/>
    </source>
</evidence>
<evidence type="ECO:0000256" key="2">
    <source>
        <dbReference type="ARBA" id="ARBA00005135"/>
    </source>
</evidence>
<evidence type="ECO:0000313" key="14">
    <source>
        <dbReference type="Proteomes" id="UP000644727"/>
    </source>
</evidence>
<dbReference type="Proteomes" id="UP000644727">
    <property type="component" value="Unassembled WGS sequence"/>
</dbReference>
<dbReference type="SUPFAM" id="SSF56784">
    <property type="entry name" value="HAD-like"/>
    <property type="match status" value="1"/>
</dbReference>
<dbReference type="SFLD" id="SFLDF00029">
    <property type="entry name" value="phosphoserine_phosphatase"/>
    <property type="match status" value="1"/>
</dbReference>
<dbReference type="InterPro" id="IPR004469">
    <property type="entry name" value="PSP"/>
</dbReference>
<dbReference type="NCBIfam" id="TIGR00338">
    <property type="entry name" value="serB"/>
    <property type="match status" value="1"/>
</dbReference>
<comment type="pathway">
    <text evidence="2">Amino-acid biosynthesis; L-serine biosynthesis; L-serine from 3-phospho-D-glycerate: step 3/3.</text>
</comment>
<keyword evidence="6" id="KW-0479">Metal-binding</keyword>
<keyword evidence="5" id="KW-0028">Amino-acid biosynthesis</keyword>
<comment type="catalytic activity">
    <reaction evidence="12">
        <text>O-phospho-D-serine + H2O = D-serine + phosphate</text>
        <dbReference type="Rhea" id="RHEA:24873"/>
        <dbReference type="ChEBI" id="CHEBI:15377"/>
        <dbReference type="ChEBI" id="CHEBI:35247"/>
        <dbReference type="ChEBI" id="CHEBI:43474"/>
        <dbReference type="ChEBI" id="CHEBI:58680"/>
        <dbReference type="EC" id="3.1.3.3"/>
    </reaction>
</comment>
<reference evidence="13 14" key="1">
    <citation type="submission" date="2020-10" db="EMBL/GenBank/DDBJ databases">
        <title>Draft genome and description of Brachybacterium epidermidis sp nov.</title>
        <authorList>
            <person name="Boxberger M."/>
            <person name="La Scola B."/>
        </authorList>
    </citation>
    <scope>NUCLEOTIDE SEQUENCE [LARGE SCALE GENOMIC DNA]</scope>
    <source>
        <strain evidence="13 14">Marseille-Q2903</strain>
    </source>
</reference>
<evidence type="ECO:0000256" key="12">
    <source>
        <dbReference type="ARBA" id="ARBA00048523"/>
    </source>
</evidence>
<evidence type="ECO:0000256" key="4">
    <source>
        <dbReference type="ARBA" id="ARBA00012640"/>
    </source>
</evidence>
<comment type="cofactor">
    <cofactor evidence="1">
        <name>Mg(2+)</name>
        <dbReference type="ChEBI" id="CHEBI:18420"/>
    </cofactor>
</comment>
<comment type="catalytic activity">
    <reaction evidence="11">
        <text>O-phospho-L-serine + H2O = L-serine + phosphate</text>
        <dbReference type="Rhea" id="RHEA:21208"/>
        <dbReference type="ChEBI" id="CHEBI:15377"/>
        <dbReference type="ChEBI" id="CHEBI:33384"/>
        <dbReference type="ChEBI" id="CHEBI:43474"/>
        <dbReference type="ChEBI" id="CHEBI:57524"/>
        <dbReference type="EC" id="3.1.3.3"/>
    </reaction>
</comment>
<evidence type="ECO:0000256" key="5">
    <source>
        <dbReference type="ARBA" id="ARBA00022605"/>
    </source>
</evidence>
<dbReference type="InterPro" id="IPR036412">
    <property type="entry name" value="HAD-like_sf"/>
</dbReference>
<evidence type="ECO:0000313" key="13">
    <source>
        <dbReference type="EMBL" id="MBE9404616.1"/>
    </source>
</evidence>
<keyword evidence="9" id="KW-0718">Serine biosynthesis</keyword>
<proteinExistence type="inferred from homology"/>
<comment type="similarity">
    <text evidence="3">Belongs to the HAD-like hydrolase superfamily. SerB family.</text>
</comment>
<dbReference type="Pfam" id="PF12710">
    <property type="entry name" value="HAD"/>
    <property type="match status" value="1"/>
</dbReference>
<keyword evidence="8" id="KW-0460">Magnesium</keyword>
<dbReference type="PANTHER" id="PTHR43344">
    <property type="entry name" value="PHOSPHOSERINE PHOSPHATASE"/>
    <property type="match status" value="1"/>
</dbReference>
<dbReference type="SFLD" id="SFLDG01136">
    <property type="entry name" value="C1.6:_Phosphoserine_Phosphatas"/>
    <property type="match status" value="1"/>
</dbReference>
<dbReference type="SFLD" id="SFLDS00003">
    <property type="entry name" value="Haloacid_Dehalogenase"/>
    <property type="match status" value="1"/>
</dbReference>
<dbReference type="Gene3D" id="3.40.50.1000">
    <property type="entry name" value="HAD superfamily/HAD-like"/>
    <property type="match status" value="1"/>
</dbReference>
<gene>
    <name evidence="13" type="primary">serB</name>
    <name evidence="13" type="ORF">IOE58_10620</name>
</gene>
<dbReference type="PANTHER" id="PTHR43344:SF2">
    <property type="entry name" value="PHOSPHOSERINE PHOSPHATASE"/>
    <property type="match status" value="1"/>
</dbReference>
<evidence type="ECO:0000256" key="10">
    <source>
        <dbReference type="ARBA" id="ARBA00031693"/>
    </source>
</evidence>
<protein>
    <recommendedName>
        <fullName evidence="4">phosphoserine phosphatase</fullName>
        <ecNumber evidence="4">3.1.3.3</ecNumber>
    </recommendedName>
    <alternativeName>
        <fullName evidence="10">O-phosphoserine phosphohydrolase</fullName>
    </alternativeName>
</protein>
<keyword evidence="7 13" id="KW-0378">Hydrolase</keyword>
<dbReference type="NCBIfam" id="TIGR01488">
    <property type="entry name" value="HAD-SF-IB"/>
    <property type="match status" value="1"/>
</dbReference>